<comment type="caution">
    <text evidence="1">The sequence shown here is derived from an EMBL/GenBank/DDBJ whole genome shotgun (WGS) entry which is preliminary data.</text>
</comment>
<proteinExistence type="predicted"/>
<protein>
    <submittedName>
        <fullName evidence="1">Uncharacterized protein</fullName>
    </submittedName>
</protein>
<keyword evidence="2" id="KW-1185">Reference proteome</keyword>
<name>A0A428NX79_9HYPO</name>
<evidence type="ECO:0000313" key="1">
    <source>
        <dbReference type="EMBL" id="RSL45443.1"/>
    </source>
</evidence>
<organism evidence="1 2">
    <name type="scientific">Fusarium duplospermum</name>
    <dbReference type="NCBI Taxonomy" id="1325734"/>
    <lineage>
        <taxon>Eukaryota</taxon>
        <taxon>Fungi</taxon>
        <taxon>Dikarya</taxon>
        <taxon>Ascomycota</taxon>
        <taxon>Pezizomycotina</taxon>
        <taxon>Sordariomycetes</taxon>
        <taxon>Hypocreomycetidae</taxon>
        <taxon>Hypocreales</taxon>
        <taxon>Nectriaceae</taxon>
        <taxon>Fusarium</taxon>
        <taxon>Fusarium solani species complex</taxon>
    </lineage>
</organism>
<gene>
    <name evidence="1" type="ORF">CEP54_014260</name>
</gene>
<evidence type="ECO:0000313" key="2">
    <source>
        <dbReference type="Proteomes" id="UP000288168"/>
    </source>
</evidence>
<dbReference type="AlphaFoldDB" id="A0A428NX79"/>
<dbReference type="Proteomes" id="UP000288168">
    <property type="component" value="Unassembled WGS sequence"/>
</dbReference>
<sequence length="130" mass="14358">MPTELLFCEAAPATEADGGTGVRTILEVVVFPRPNFATFLTLHSVTRKLLIASTDRDVLPTMGLVTITSNEAVMGNGMVDDMGYLRFTTQAGNFVSKLLGLECGKEAKLCKPLKVRFCESRLFVDWVRWI</sequence>
<accession>A0A428NX79</accession>
<dbReference type="EMBL" id="NKCI01000263">
    <property type="protein sequence ID" value="RSL45443.1"/>
    <property type="molecule type" value="Genomic_DNA"/>
</dbReference>
<reference evidence="1 2" key="1">
    <citation type="submission" date="2017-06" db="EMBL/GenBank/DDBJ databases">
        <title>Comparative genomic analysis of Ambrosia Fusariam Clade fungi.</title>
        <authorList>
            <person name="Stajich J.E."/>
            <person name="Carrillo J."/>
            <person name="Kijimoto T."/>
            <person name="Eskalen A."/>
            <person name="O'Donnell K."/>
            <person name="Kasson M."/>
        </authorList>
    </citation>
    <scope>NUCLEOTIDE SEQUENCE [LARGE SCALE GENOMIC DNA]</scope>
    <source>
        <strain evidence="1 2">NRRL62584</strain>
    </source>
</reference>